<organism evidence="12 13">
    <name type="scientific">Helicobacter macacae MIT 99-5501</name>
    <dbReference type="NCBI Taxonomy" id="1357400"/>
    <lineage>
        <taxon>Bacteria</taxon>
        <taxon>Pseudomonadati</taxon>
        <taxon>Campylobacterota</taxon>
        <taxon>Epsilonproteobacteria</taxon>
        <taxon>Campylobacterales</taxon>
        <taxon>Helicobacteraceae</taxon>
        <taxon>Helicobacter</taxon>
    </lineage>
</organism>
<dbReference type="Pfam" id="PF02367">
    <property type="entry name" value="TsaE"/>
    <property type="match status" value="2"/>
</dbReference>
<dbReference type="HOGENOM" id="CLU_1292913_0_0_7"/>
<evidence type="ECO:0000256" key="4">
    <source>
        <dbReference type="ARBA" id="ARBA00022490"/>
    </source>
</evidence>
<dbReference type="GO" id="GO:0046872">
    <property type="term" value="F:metal ion binding"/>
    <property type="evidence" value="ECO:0007669"/>
    <property type="project" value="UniProtKB-KW"/>
</dbReference>
<feature type="region of interest" description="Disordered" evidence="11">
    <location>
        <begin position="87"/>
        <end position="107"/>
    </location>
</feature>
<dbReference type="InterPro" id="IPR003442">
    <property type="entry name" value="T6A_TsaE"/>
</dbReference>
<dbReference type="Proteomes" id="UP000018731">
    <property type="component" value="Unassembled WGS sequence"/>
</dbReference>
<sequence>MQNNQHTPKQYFSGFEVVVPNRIFCANVENLSKIALNILEKKERIFVLSGAVGSGKTALIQAILSSMGGEFLAVSSPTFGIRHEYGRVGKKPQSTNNKASKDENVGKEKYENKYEEVYHYDLYNVDLREVLELGLLEWLSQDGWHFIEWGEQVLPLLKSSGFECVEVSIAESLDLLDEMISDKDNAERKKEAIQFSAKFDFRAHCCRFYKISP</sequence>
<keyword evidence="7" id="KW-0547">Nucleotide-binding</keyword>
<keyword evidence="4" id="KW-0963">Cytoplasm</keyword>
<evidence type="ECO:0000313" key="13">
    <source>
        <dbReference type="Proteomes" id="UP000018731"/>
    </source>
</evidence>
<dbReference type="PATRIC" id="fig|1357400.3.peg.636"/>
<keyword evidence="9" id="KW-0460">Magnesium</keyword>
<dbReference type="GO" id="GO:0005737">
    <property type="term" value="C:cytoplasm"/>
    <property type="evidence" value="ECO:0007669"/>
    <property type="project" value="UniProtKB-SubCell"/>
</dbReference>
<dbReference type="OrthoDB" id="9815896at2"/>
<proteinExistence type="inferred from homology"/>
<dbReference type="PANTHER" id="PTHR33540:SF2">
    <property type="entry name" value="TRNA THREONYLCARBAMOYLADENOSINE BIOSYNTHESIS PROTEIN TSAE"/>
    <property type="match status" value="1"/>
</dbReference>
<dbReference type="PANTHER" id="PTHR33540">
    <property type="entry name" value="TRNA THREONYLCARBAMOYLADENOSINE BIOSYNTHESIS PROTEIN TSAE"/>
    <property type="match status" value="1"/>
</dbReference>
<dbReference type="AlphaFoldDB" id="V8CEH2"/>
<evidence type="ECO:0000256" key="1">
    <source>
        <dbReference type="ARBA" id="ARBA00004496"/>
    </source>
</evidence>
<name>V8CEH2_9HELI</name>
<dbReference type="InterPro" id="IPR027417">
    <property type="entry name" value="P-loop_NTPase"/>
</dbReference>
<dbReference type="RefSeq" id="WP_023927164.1">
    <property type="nucleotide sequence ID" value="NZ_KI669454.1"/>
</dbReference>
<keyword evidence="13" id="KW-1185">Reference proteome</keyword>
<evidence type="ECO:0000256" key="11">
    <source>
        <dbReference type="SAM" id="MobiDB-lite"/>
    </source>
</evidence>
<dbReference type="eggNOG" id="COG0802">
    <property type="taxonomic scope" value="Bacteria"/>
</dbReference>
<dbReference type="STRING" id="1357400.HMPREF2086_00466"/>
<comment type="caution">
    <text evidence="12">The sequence shown here is derived from an EMBL/GenBank/DDBJ whole genome shotgun (WGS) entry which is preliminary data.</text>
</comment>
<evidence type="ECO:0000256" key="10">
    <source>
        <dbReference type="ARBA" id="ARBA00032441"/>
    </source>
</evidence>
<evidence type="ECO:0000256" key="7">
    <source>
        <dbReference type="ARBA" id="ARBA00022741"/>
    </source>
</evidence>
<comment type="subcellular location">
    <subcellularLocation>
        <location evidence="1">Cytoplasm</location>
    </subcellularLocation>
</comment>
<comment type="similarity">
    <text evidence="2">Belongs to the TsaE family.</text>
</comment>
<dbReference type="GO" id="GO:0002949">
    <property type="term" value="P:tRNA threonylcarbamoyladenosine modification"/>
    <property type="evidence" value="ECO:0007669"/>
    <property type="project" value="InterPro"/>
</dbReference>
<evidence type="ECO:0000256" key="9">
    <source>
        <dbReference type="ARBA" id="ARBA00022842"/>
    </source>
</evidence>
<evidence type="ECO:0000256" key="6">
    <source>
        <dbReference type="ARBA" id="ARBA00022723"/>
    </source>
</evidence>
<dbReference type="SUPFAM" id="SSF52540">
    <property type="entry name" value="P-loop containing nucleoside triphosphate hydrolases"/>
    <property type="match status" value="1"/>
</dbReference>
<dbReference type="Gene3D" id="3.40.50.300">
    <property type="entry name" value="P-loop containing nucleotide triphosphate hydrolases"/>
    <property type="match status" value="1"/>
</dbReference>
<evidence type="ECO:0000256" key="5">
    <source>
        <dbReference type="ARBA" id="ARBA00022694"/>
    </source>
</evidence>
<evidence type="ECO:0000256" key="8">
    <source>
        <dbReference type="ARBA" id="ARBA00022840"/>
    </source>
</evidence>
<reference evidence="12 13" key="1">
    <citation type="journal article" date="2014" name="Genome Announc.">
        <title>Draft genome sequences of six enterohepatic helicobacter species isolated from humans and one from rhesus macaques.</title>
        <authorList>
            <person name="Shen Z."/>
            <person name="Sheh A."/>
            <person name="Young S.K."/>
            <person name="Abouelliel A."/>
            <person name="Ward D.V."/>
            <person name="Earl A.M."/>
            <person name="Fox J.G."/>
        </authorList>
    </citation>
    <scope>NUCLEOTIDE SEQUENCE [LARGE SCALE GENOMIC DNA]</scope>
    <source>
        <strain evidence="12 13">MIT 99-5501</strain>
    </source>
</reference>
<protein>
    <recommendedName>
        <fullName evidence="3">tRNA threonylcarbamoyladenosine biosynthesis protein TsaE</fullName>
    </recommendedName>
    <alternativeName>
        <fullName evidence="10">t(6)A37 threonylcarbamoyladenosine biosynthesis protein TsaE</fullName>
    </alternativeName>
</protein>
<keyword evidence="8" id="KW-0067">ATP-binding</keyword>
<dbReference type="GO" id="GO:0005524">
    <property type="term" value="F:ATP binding"/>
    <property type="evidence" value="ECO:0007669"/>
    <property type="project" value="UniProtKB-KW"/>
</dbReference>
<accession>V8CEH2</accession>
<dbReference type="EMBL" id="AZJI01000001">
    <property type="protein sequence ID" value="ETD25131.1"/>
    <property type="molecule type" value="Genomic_DNA"/>
</dbReference>
<keyword evidence="5" id="KW-0819">tRNA processing</keyword>
<evidence type="ECO:0000256" key="3">
    <source>
        <dbReference type="ARBA" id="ARBA00019010"/>
    </source>
</evidence>
<evidence type="ECO:0000313" key="12">
    <source>
        <dbReference type="EMBL" id="ETD25131.1"/>
    </source>
</evidence>
<keyword evidence="6" id="KW-0479">Metal-binding</keyword>
<gene>
    <name evidence="12" type="ORF">HMPREF2086_00466</name>
</gene>
<evidence type="ECO:0000256" key="2">
    <source>
        <dbReference type="ARBA" id="ARBA00007599"/>
    </source>
</evidence>